<dbReference type="EC" id="2.4.-.-" evidence="1"/>
<accession>A0ABS5C4V6</accession>
<comment type="caution">
    <text evidence="1">The sequence shown here is derived from an EMBL/GenBank/DDBJ whole genome shotgun (WGS) entry which is preliminary data.</text>
</comment>
<keyword evidence="1" id="KW-0328">Glycosyltransferase</keyword>
<proteinExistence type="predicted"/>
<evidence type="ECO:0000313" key="2">
    <source>
        <dbReference type="Proteomes" id="UP000676565"/>
    </source>
</evidence>
<dbReference type="EMBL" id="JAGKQQ010000002">
    <property type="protein sequence ID" value="MBP3961036.1"/>
    <property type="molecule type" value="Genomic_DNA"/>
</dbReference>
<dbReference type="Proteomes" id="UP000676565">
    <property type="component" value="Unassembled WGS sequence"/>
</dbReference>
<evidence type="ECO:0000313" key="1">
    <source>
        <dbReference type="EMBL" id="MBP3961036.1"/>
    </source>
</evidence>
<protein>
    <submittedName>
        <fullName evidence="1">Glycosyltransferase</fullName>
        <ecNumber evidence="1">2.4.-.-</ecNumber>
    </submittedName>
</protein>
<dbReference type="Pfam" id="PF13692">
    <property type="entry name" value="Glyco_trans_1_4"/>
    <property type="match status" value="1"/>
</dbReference>
<keyword evidence="2" id="KW-1185">Reference proteome</keyword>
<keyword evidence="1" id="KW-0808">Transferase</keyword>
<dbReference type="SUPFAM" id="SSF53756">
    <property type="entry name" value="UDP-Glycosyltransferase/glycogen phosphorylase"/>
    <property type="match status" value="1"/>
</dbReference>
<organism evidence="1 2">
    <name type="scientific">Gemmata palustris</name>
    <dbReference type="NCBI Taxonomy" id="2822762"/>
    <lineage>
        <taxon>Bacteria</taxon>
        <taxon>Pseudomonadati</taxon>
        <taxon>Planctomycetota</taxon>
        <taxon>Planctomycetia</taxon>
        <taxon>Gemmatales</taxon>
        <taxon>Gemmataceae</taxon>
        <taxon>Gemmata</taxon>
    </lineage>
</organism>
<gene>
    <name evidence="1" type="ORF">J8F10_37930</name>
</gene>
<reference evidence="1 2" key="1">
    <citation type="submission" date="2021-04" db="EMBL/GenBank/DDBJ databases">
        <authorList>
            <person name="Ivanova A."/>
        </authorList>
    </citation>
    <scope>NUCLEOTIDE SEQUENCE [LARGE SCALE GENOMIC DNA]</scope>
    <source>
        <strain evidence="1 2">G18</strain>
    </source>
</reference>
<name>A0ABS5C4V6_9BACT</name>
<sequence>MRVLLYHPWGRFDPACGASHAALAHRDYFRAHDWDVHCVMQQIPAWGVTAPEGESTIALNCAPNSAQDPGTEFNQLLYASERAANDRAFRTLASEPWDVFFTTDVCATPFAYALPHTTQKILAVGDSYARRAATSELVPHAVREAEYKFTFGRVEAELYRLFDHILFSTEADANAARKHSVKSACHIPLWVRATNVAPPQACEEHDITICGSEHSGDLADLEWFYRHVYLPHLRACGIRLTIAGSVADRFPVADLRITKLPSTVGVYEASRVIVAPAHSAAGPYVPVMDAMAAGRAVVTTPLGLRALNAPGDAVISIDMRTDSSGTAAVIRELLAAPGWRKALGTRAAQIPATHSRERFFAALDAVWELHTFTQRPFANAA</sequence>
<dbReference type="RefSeq" id="WP_210663635.1">
    <property type="nucleotide sequence ID" value="NZ_JAGKQQ010000002.1"/>
</dbReference>
<dbReference type="GO" id="GO:0016757">
    <property type="term" value="F:glycosyltransferase activity"/>
    <property type="evidence" value="ECO:0007669"/>
    <property type="project" value="UniProtKB-KW"/>
</dbReference>
<dbReference type="Gene3D" id="3.40.50.2000">
    <property type="entry name" value="Glycogen Phosphorylase B"/>
    <property type="match status" value="1"/>
</dbReference>